<evidence type="ECO:0000313" key="2">
    <source>
        <dbReference type="EMBL" id="CUR52339.1"/>
    </source>
</evidence>
<feature type="transmembrane region" description="Helical" evidence="1">
    <location>
        <begin position="37"/>
        <end position="57"/>
    </location>
</feature>
<feature type="transmembrane region" description="Helical" evidence="1">
    <location>
        <begin position="6"/>
        <end position="25"/>
    </location>
</feature>
<protein>
    <submittedName>
        <fullName evidence="2">Uncharacterized protein</fullName>
    </submittedName>
</protein>
<organism evidence="2 3">
    <name type="scientific">Nitrosotalea devaniterrae</name>
    <dbReference type="NCBI Taxonomy" id="1078905"/>
    <lineage>
        <taxon>Archaea</taxon>
        <taxon>Nitrososphaerota</taxon>
        <taxon>Nitrososphaeria</taxon>
        <taxon>Nitrosotaleales</taxon>
        <taxon>Nitrosotaleaceae</taxon>
        <taxon>Nitrosotalea</taxon>
    </lineage>
</organism>
<evidence type="ECO:0000256" key="1">
    <source>
        <dbReference type="SAM" id="Phobius"/>
    </source>
</evidence>
<reference evidence="3" key="1">
    <citation type="submission" date="2015-10" db="EMBL/GenBank/DDBJ databases">
        <authorList>
            <person name="Lehtovirta-Morley L.E."/>
            <person name="Vieille C."/>
        </authorList>
    </citation>
    <scope>NUCLEOTIDE SEQUENCE [LARGE SCALE GENOMIC DNA]</scope>
</reference>
<sequence>MKYFWWRLLDYATGALVGGAIVFLVDKFACKQCIGQYTSVLMLGIWIGIMLLCNFIFQKARPASVKQDNM</sequence>
<dbReference type="KEGG" id="ndv:NDEV_1577"/>
<accession>A0A128A4Q8</accession>
<keyword evidence="1" id="KW-0812">Transmembrane</keyword>
<dbReference type="Proteomes" id="UP000196239">
    <property type="component" value="Chromosome 1"/>
</dbReference>
<keyword evidence="3" id="KW-1185">Reference proteome</keyword>
<dbReference type="AlphaFoldDB" id="A0A128A4Q8"/>
<keyword evidence="1" id="KW-1133">Transmembrane helix</keyword>
<keyword evidence="1" id="KW-0472">Membrane</keyword>
<proteinExistence type="predicted"/>
<name>A0A128A4Q8_9ARCH</name>
<gene>
    <name evidence="2" type="ORF">NDEV_1577</name>
</gene>
<evidence type="ECO:0000313" key="3">
    <source>
        <dbReference type="Proteomes" id="UP000196239"/>
    </source>
</evidence>
<dbReference type="EMBL" id="LN890280">
    <property type="protein sequence ID" value="CUR52339.1"/>
    <property type="molecule type" value="Genomic_DNA"/>
</dbReference>